<organism evidence="1 2">
    <name type="scientific">Desulfofundulus kuznetsovii (strain DSM 6115 / VKM B-1805 / 17)</name>
    <name type="common">Desulfotomaculum kuznetsovii</name>
    <dbReference type="NCBI Taxonomy" id="760568"/>
    <lineage>
        <taxon>Bacteria</taxon>
        <taxon>Bacillati</taxon>
        <taxon>Bacillota</taxon>
        <taxon>Clostridia</taxon>
        <taxon>Eubacteriales</taxon>
        <taxon>Peptococcaceae</taxon>
        <taxon>Desulfofundulus</taxon>
    </lineage>
</organism>
<name>A0AAU8PK35_DESK7</name>
<gene>
    <name evidence="1" type="ordered locus">Desku_2960</name>
</gene>
<keyword evidence="2" id="KW-1185">Reference proteome</keyword>
<evidence type="ECO:0000313" key="2">
    <source>
        <dbReference type="Proteomes" id="UP000009229"/>
    </source>
</evidence>
<accession>A0AAU8PK35</accession>
<reference evidence="2" key="1">
    <citation type="submission" date="2011-05" db="EMBL/GenBank/DDBJ databases">
        <title>Complete sequence of Desulfotomaculum kuznetsovii DSM 6115.</title>
        <authorList>
            <person name="Lucas S."/>
            <person name="Han J."/>
            <person name="Lapidus A."/>
            <person name="Cheng J.-F."/>
            <person name="Goodwin L."/>
            <person name="Pitluck S."/>
            <person name="Peters L."/>
            <person name="Mikhailova N."/>
            <person name="Lu M."/>
            <person name="Saunders E."/>
            <person name="Han C."/>
            <person name="Tapia R."/>
            <person name="Land M."/>
            <person name="Hauser L."/>
            <person name="Kyrpides N."/>
            <person name="Ivanova N."/>
            <person name="Pagani I."/>
            <person name="Nazina T."/>
            <person name="Ivanova A."/>
            <person name="Parshina S."/>
            <person name="Kuever J."/>
            <person name="Muyzer G."/>
            <person name="Plugge C."/>
            <person name="Stams A."/>
            <person name="Woyke T."/>
        </authorList>
    </citation>
    <scope>NUCLEOTIDE SEQUENCE [LARGE SCALE GENOMIC DNA]</scope>
    <source>
        <strain evidence="2">DSM 6115 / VKM B-1805 / 17</strain>
    </source>
</reference>
<dbReference type="EMBL" id="CP002770">
    <property type="protein sequence ID" value="AEG16462.1"/>
    <property type="molecule type" value="Genomic_DNA"/>
</dbReference>
<dbReference type="KEGG" id="dku:Desku_2960"/>
<protein>
    <submittedName>
        <fullName evidence="1">Uncharacterized protein</fullName>
    </submittedName>
</protein>
<proteinExistence type="predicted"/>
<evidence type="ECO:0000313" key="1">
    <source>
        <dbReference type="EMBL" id="AEG16462.1"/>
    </source>
</evidence>
<dbReference type="Proteomes" id="UP000009229">
    <property type="component" value="Chromosome"/>
</dbReference>
<sequence>MPFLILITSCLERTFTRNFFVCKLFMKQETCPALPGFFYFGGCLHPRSLLLNSLLFLLKSHLQKF</sequence>
<dbReference type="AlphaFoldDB" id="A0AAU8PK35"/>